<protein>
    <submittedName>
        <fullName evidence="2">Uncharacterized protein</fullName>
    </submittedName>
</protein>
<feature type="transmembrane region" description="Helical" evidence="1">
    <location>
        <begin position="44"/>
        <end position="66"/>
    </location>
</feature>
<dbReference type="EMBL" id="BKCJ010000631">
    <property type="protein sequence ID" value="GEU34911.1"/>
    <property type="molecule type" value="Genomic_DNA"/>
</dbReference>
<keyword evidence="1" id="KW-0472">Membrane</keyword>
<gene>
    <name evidence="2" type="ORF">Tci_006889</name>
</gene>
<reference evidence="2" key="1">
    <citation type="journal article" date="2019" name="Sci. Rep.">
        <title>Draft genome of Tanacetum cinerariifolium, the natural source of mosquito coil.</title>
        <authorList>
            <person name="Yamashiro T."/>
            <person name="Shiraishi A."/>
            <person name="Satake H."/>
            <person name="Nakayama K."/>
        </authorList>
    </citation>
    <scope>NUCLEOTIDE SEQUENCE</scope>
</reference>
<dbReference type="AlphaFoldDB" id="A0A6L2JDB0"/>
<keyword evidence="1" id="KW-0812">Transmembrane</keyword>
<evidence type="ECO:0000313" key="2">
    <source>
        <dbReference type="EMBL" id="GEU34911.1"/>
    </source>
</evidence>
<accession>A0A6L2JDB0</accession>
<evidence type="ECO:0000256" key="1">
    <source>
        <dbReference type="SAM" id="Phobius"/>
    </source>
</evidence>
<keyword evidence="1" id="KW-1133">Transmembrane helix</keyword>
<name>A0A6L2JDB0_TANCI</name>
<proteinExistence type="predicted"/>
<organism evidence="2">
    <name type="scientific">Tanacetum cinerariifolium</name>
    <name type="common">Dalmatian daisy</name>
    <name type="synonym">Chrysanthemum cinerariifolium</name>
    <dbReference type="NCBI Taxonomy" id="118510"/>
    <lineage>
        <taxon>Eukaryota</taxon>
        <taxon>Viridiplantae</taxon>
        <taxon>Streptophyta</taxon>
        <taxon>Embryophyta</taxon>
        <taxon>Tracheophyta</taxon>
        <taxon>Spermatophyta</taxon>
        <taxon>Magnoliopsida</taxon>
        <taxon>eudicotyledons</taxon>
        <taxon>Gunneridae</taxon>
        <taxon>Pentapetalae</taxon>
        <taxon>asterids</taxon>
        <taxon>campanulids</taxon>
        <taxon>Asterales</taxon>
        <taxon>Asteraceae</taxon>
        <taxon>Asteroideae</taxon>
        <taxon>Anthemideae</taxon>
        <taxon>Anthemidinae</taxon>
        <taxon>Tanacetum</taxon>
    </lineage>
</organism>
<comment type="caution">
    <text evidence="2">The sequence shown here is derived from an EMBL/GenBank/DDBJ whole genome shotgun (WGS) entry which is preliminary data.</text>
</comment>
<sequence length="203" mass="22249">MVVGGGRLWWNGAGVERKWGRRLAGKMVNRGEQRHLNRGREKEFAFLALQLAFSLVFLALLTVTAFDFSRLRHASRFWVSHNTFSIHSPQLCLMPPTSLLPPFMLEDLNNGKVNFVKPMISFTTKILSRLQQQQAIAELCLGDNGLWKCQISFPSLGAASKFFRGGGVYNDASKGEDGGEIVGEGGASGGESRLVGGNSLFVS</sequence>